<organism evidence="1 2">
    <name type="scientific">Dichanthelium oligosanthes</name>
    <dbReference type="NCBI Taxonomy" id="888268"/>
    <lineage>
        <taxon>Eukaryota</taxon>
        <taxon>Viridiplantae</taxon>
        <taxon>Streptophyta</taxon>
        <taxon>Embryophyta</taxon>
        <taxon>Tracheophyta</taxon>
        <taxon>Spermatophyta</taxon>
        <taxon>Magnoliopsida</taxon>
        <taxon>Liliopsida</taxon>
        <taxon>Poales</taxon>
        <taxon>Poaceae</taxon>
        <taxon>PACMAD clade</taxon>
        <taxon>Panicoideae</taxon>
        <taxon>Panicodae</taxon>
        <taxon>Paniceae</taxon>
        <taxon>Dichantheliinae</taxon>
        <taxon>Dichanthelium</taxon>
    </lineage>
</organism>
<dbReference type="Proteomes" id="UP000095767">
    <property type="component" value="Unassembled WGS sequence"/>
</dbReference>
<proteinExistence type="predicted"/>
<dbReference type="OrthoDB" id="673776at2759"/>
<keyword evidence="2" id="KW-1185">Reference proteome</keyword>
<evidence type="ECO:0000313" key="2">
    <source>
        <dbReference type="Proteomes" id="UP000095767"/>
    </source>
</evidence>
<name>A0A1E5V0B4_9POAL</name>
<protein>
    <submittedName>
        <fullName evidence="1">Uncharacterized protein</fullName>
    </submittedName>
</protein>
<evidence type="ECO:0000313" key="1">
    <source>
        <dbReference type="EMBL" id="OEL18602.1"/>
    </source>
</evidence>
<comment type="caution">
    <text evidence="1">The sequence shown here is derived from an EMBL/GenBank/DDBJ whole genome shotgun (WGS) entry which is preliminary data.</text>
</comment>
<dbReference type="AlphaFoldDB" id="A0A1E5V0B4"/>
<sequence length="92" mass="10577">LLLAAQEHIRLGSSSKKNGNSKPDGFATIVNWICDHFYTFGLEMDQNKKELEQPHANIKYISSVLLLVNATSQAGKTLHEYIQVHYEVYHFW</sequence>
<reference evidence="1 2" key="1">
    <citation type="submission" date="2016-09" db="EMBL/GenBank/DDBJ databases">
        <title>The draft genome of Dichanthelium oligosanthes: A C3 panicoid grass species.</title>
        <authorList>
            <person name="Studer A.J."/>
            <person name="Schnable J.C."/>
            <person name="Brutnell T.P."/>
        </authorList>
    </citation>
    <scope>NUCLEOTIDE SEQUENCE [LARGE SCALE GENOMIC DNA]</scope>
    <source>
        <strain evidence="2">cv. Kellogg 1175</strain>
        <tissue evidence="1">Leaf</tissue>
    </source>
</reference>
<gene>
    <name evidence="1" type="ORF">BAE44_0020379</name>
</gene>
<accession>A0A1E5V0B4</accession>
<dbReference type="EMBL" id="LWDX02056197">
    <property type="protein sequence ID" value="OEL18602.1"/>
    <property type="molecule type" value="Genomic_DNA"/>
</dbReference>
<feature type="non-terminal residue" evidence="1">
    <location>
        <position position="1"/>
    </location>
</feature>